<protein>
    <recommendedName>
        <fullName evidence="1">site-specific DNA-methyltransferase (adenine-specific)</fullName>
        <ecNumber evidence="1">2.1.1.72</ecNumber>
    </recommendedName>
</protein>
<dbReference type="Gene3D" id="3.40.50.150">
    <property type="entry name" value="Vaccinia Virus protein VP39"/>
    <property type="match status" value="2"/>
</dbReference>
<dbReference type="GO" id="GO:0032259">
    <property type="term" value="P:methylation"/>
    <property type="evidence" value="ECO:0007669"/>
    <property type="project" value="UniProtKB-KW"/>
</dbReference>
<keyword evidence="2 6" id="KW-0489">Methyltransferase</keyword>
<organism evidence="6 7">
    <name type="scientific">Actinomadura rugatobispora</name>
    <dbReference type="NCBI Taxonomy" id="1994"/>
    <lineage>
        <taxon>Bacteria</taxon>
        <taxon>Bacillati</taxon>
        <taxon>Actinomycetota</taxon>
        <taxon>Actinomycetes</taxon>
        <taxon>Streptosporangiales</taxon>
        <taxon>Thermomonosporaceae</taxon>
        <taxon>Actinomadura</taxon>
    </lineage>
</organism>
<evidence type="ECO:0000313" key="7">
    <source>
        <dbReference type="Proteomes" id="UP001596074"/>
    </source>
</evidence>
<evidence type="ECO:0000256" key="2">
    <source>
        <dbReference type="ARBA" id="ARBA00022603"/>
    </source>
</evidence>
<reference evidence="7" key="1">
    <citation type="journal article" date="2019" name="Int. J. Syst. Evol. Microbiol.">
        <title>The Global Catalogue of Microorganisms (GCM) 10K type strain sequencing project: providing services to taxonomists for standard genome sequencing and annotation.</title>
        <authorList>
            <consortium name="The Broad Institute Genomics Platform"/>
            <consortium name="The Broad Institute Genome Sequencing Center for Infectious Disease"/>
            <person name="Wu L."/>
            <person name="Ma J."/>
        </authorList>
    </citation>
    <scope>NUCLEOTIDE SEQUENCE [LARGE SCALE GENOMIC DNA]</scope>
    <source>
        <strain evidence="7">KCTC 42087</strain>
    </source>
</reference>
<dbReference type="Proteomes" id="UP001596074">
    <property type="component" value="Unassembled WGS sequence"/>
</dbReference>
<dbReference type="GO" id="GO:0008168">
    <property type="term" value="F:methyltransferase activity"/>
    <property type="evidence" value="ECO:0007669"/>
    <property type="project" value="UniProtKB-KW"/>
</dbReference>
<dbReference type="EC" id="2.1.1.72" evidence="1"/>
<feature type="region of interest" description="Disordered" evidence="5">
    <location>
        <begin position="43"/>
        <end position="64"/>
    </location>
</feature>
<evidence type="ECO:0000256" key="3">
    <source>
        <dbReference type="ARBA" id="ARBA00022679"/>
    </source>
</evidence>
<dbReference type="PANTHER" id="PTHR33841:SF1">
    <property type="entry name" value="DNA METHYLTRANSFERASE A"/>
    <property type="match status" value="1"/>
</dbReference>
<dbReference type="PANTHER" id="PTHR33841">
    <property type="entry name" value="DNA METHYLTRANSFERASE YEEA-RELATED"/>
    <property type="match status" value="1"/>
</dbReference>
<proteinExistence type="predicted"/>
<dbReference type="EMBL" id="JBHSON010000063">
    <property type="protein sequence ID" value="MFC5751069.1"/>
    <property type="molecule type" value="Genomic_DNA"/>
</dbReference>
<name>A0ABW1A6H2_9ACTN</name>
<evidence type="ECO:0000256" key="4">
    <source>
        <dbReference type="ARBA" id="ARBA00047942"/>
    </source>
</evidence>
<evidence type="ECO:0000313" key="6">
    <source>
        <dbReference type="EMBL" id="MFC5751069.1"/>
    </source>
</evidence>
<dbReference type="InterPro" id="IPR050953">
    <property type="entry name" value="N4_N6_ade-DNA_methylase"/>
</dbReference>
<dbReference type="RefSeq" id="WP_378286941.1">
    <property type="nucleotide sequence ID" value="NZ_JBHSON010000063.1"/>
</dbReference>
<evidence type="ECO:0000256" key="1">
    <source>
        <dbReference type="ARBA" id="ARBA00011900"/>
    </source>
</evidence>
<comment type="catalytic activity">
    <reaction evidence="4">
        <text>a 2'-deoxyadenosine in DNA + S-adenosyl-L-methionine = an N(6)-methyl-2'-deoxyadenosine in DNA + S-adenosyl-L-homocysteine + H(+)</text>
        <dbReference type="Rhea" id="RHEA:15197"/>
        <dbReference type="Rhea" id="RHEA-COMP:12418"/>
        <dbReference type="Rhea" id="RHEA-COMP:12419"/>
        <dbReference type="ChEBI" id="CHEBI:15378"/>
        <dbReference type="ChEBI" id="CHEBI:57856"/>
        <dbReference type="ChEBI" id="CHEBI:59789"/>
        <dbReference type="ChEBI" id="CHEBI:90615"/>
        <dbReference type="ChEBI" id="CHEBI:90616"/>
        <dbReference type="EC" id="2.1.1.72"/>
    </reaction>
</comment>
<sequence>MTFDSLVNRGDYFSAHYLAEVLPKDLKKKDGLFARWTEQEKRWRDEHKGGEENQDEESGWPTPRAGLRALRKPYFKARPTFADYLEAVRDDAPVRPDPLEYKKSLHELHGHVLRALGYEAEPRTLTVTHSGGAYEVDVAYAGPHDRPLVVAIECGWAPDVDAALDPELSGLLLRGVELDGRETIETGDKLASWLLNSEDPPRYVLILAGGVVILADRMTWGEGRYLAVSLDVALGRGTALPDELGTIAALFGADTLLPPEEGGTERLAELLTSSRQHAVGVSKELRDGLRDSVEIIANEVLNRLYEQGVKPADLMEPAAFAKELGRESLRYLYRILFLLYAEARPELHVLPADDEAYVKGYSMARLGDLLIRELVSEESRRGFHFYDSLDLLFRMVNDGYNPRGGTEPGESEGEGLRFEPLKSDLFDPERTRHIGTFVLDDDDENPRRIDTRLRNEALRKVLRLLMLAKGKRKERGGFISYAQLGINQLGAVYEGLMSYTGFIAKEELYEVAKNGDPKDGSWMIPAHKVADYDDSVFVRRIDENGIKTGEWVSYKPGSFVYRLAGRDRQTSASYYTPESLTQVTVQLALQHRLDQDGTTTKAREILDWTICEPALGSGAFLNEAINQVAAEYLKRRQAELRSERLEGERYIQELQKVKAYIALHNSYGVDLNETAVELAEVSLWLNVMHEGLQAPWFGLHLRRGNSLIGAGRRLYAPDALKKGAWLTTAPNDHPFRDGPIPHGHIHHFLLPAQGWGAVAGEKEAKNLAPEEAKQLAAWRKRLRTSPSTGKKRSQTERLQGLARRAEFLWGLVIRRLELSEREISRRVDVWGAEDLPEPKEAIPREEIKERLTRQGSPYWRLKTVMDAWCALWFWPLDKVGLLDGTDEQYEVLKAPHVISRVAEPQKAEEAATTDSLVVQQRWEAPTLDGALPPAQQELALQKQRRKSQPAKPRVKRRTVTPLNSLDDWLDFAEALLGADDLDEERSLFPKSDLLSDLDQYERALPTWMGMEDEWRLEEFFPWLHTVQNIAEQQGFFHWELIFAQIFNKGGFDLQVGNPPWVRPRWEEAVVLAELAPWFVLATEQNSIYKEERKRKLLEPNSSRDYFLSERTRISGIGSFLQSEPTFSLLVGTQPDLYRAFMCRVWNSLNGAGVGALIHPDTHFGGAREGRLRAAAYRHLRLHATFVNAGNWAFQDLVRTQEFGLHVYGPRSEISFVHLSDLYSAQVLSKSLVHDGQGELPGIKYKGTWDTRPHKARVISVDEEVLDGWRKLTVGAEVPVEETPLLYPVTTAEADGIELLAAYPRRLGDSNPYVSSGYHEKGAKDEGLIQWKTMRPESLDDVVLQAPHFAIGTPFYKQPKIPCRTHHDYVAWDVRQLTSDAIPITNYQRAADPSRFQLAQDRWGDSRYTEHYRMAWRSFIDPKAAERSLFAALIPPGPAHVHTVYSMAVPVEGKTGTLGNGVNIDNHATALLVGFWASIPLDYLLRVTGRGHLQRAEAFAMPVGELRHPFASAMLLRTLRLNCMTEAYAALWKSVYSASWSTETWVVNWPQMPALEAVGPQWDRVTPLRTEYERRAALVEIDALVAAWLGFSVEQLIAIYRARYPILADRDSAMWFDSSGRRLSADPYAFGYGQTKEHFKHLQEHLEHPERVPAPEGYTPPFYKADREAEYRQAHAVFSERLERAKAEGWTPDGESAS</sequence>
<dbReference type="InterPro" id="IPR029063">
    <property type="entry name" value="SAM-dependent_MTases_sf"/>
</dbReference>
<gene>
    <name evidence="6" type="ORF">ACFPZN_36095</name>
</gene>
<comment type="caution">
    <text evidence="6">The sequence shown here is derived from an EMBL/GenBank/DDBJ whole genome shotgun (WGS) entry which is preliminary data.</text>
</comment>
<accession>A0ABW1A6H2</accession>
<keyword evidence="3" id="KW-0808">Transferase</keyword>
<evidence type="ECO:0000256" key="5">
    <source>
        <dbReference type="SAM" id="MobiDB-lite"/>
    </source>
</evidence>
<dbReference type="SUPFAM" id="SSF53335">
    <property type="entry name" value="S-adenosyl-L-methionine-dependent methyltransferases"/>
    <property type="match status" value="1"/>
</dbReference>
<keyword evidence="7" id="KW-1185">Reference proteome</keyword>